<protein>
    <submittedName>
        <fullName evidence="4">Glycosyltransferase</fullName>
    </submittedName>
</protein>
<accession>A0A6M6JL81</accession>
<dbReference type="KEGG" id="pbro:HOP40_15610"/>
<evidence type="ECO:0000313" key="5">
    <source>
        <dbReference type="Proteomes" id="UP000505377"/>
    </source>
</evidence>
<gene>
    <name evidence="4" type="ORF">HOP40_15610</name>
</gene>
<dbReference type="Gene3D" id="3.40.50.2000">
    <property type="entry name" value="Glycogen Phosphorylase B"/>
    <property type="match status" value="2"/>
</dbReference>
<dbReference type="EMBL" id="CP053564">
    <property type="protein sequence ID" value="QJY47061.1"/>
    <property type="molecule type" value="Genomic_DNA"/>
</dbReference>
<keyword evidence="5" id="KW-1185">Reference proteome</keyword>
<organism evidence="4 5">
    <name type="scientific">Pseudonocardia broussonetiae</name>
    <dbReference type="NCBI Taxonomy" id="2736640"/>
    <lineage>
        <taxon>Bacteria</taxon>
        <taxon>Bacillati</taxon>
        <taxon>Actinomycetota</taxon>
        <taxon>Actinomycetes</taxon>
        <taxon>Pseudonocardiales</taxon>
        <taxon>Pseudonocardiaceae</taxon>
        <taxon>Pseudonocardia</taxon>
    </lineage>
</organism>
<sequence>MAEVRAHGHPPENNPVLVVADSLRDNGGVRVALEYARQWRMIDAPVQVAVVQDVEDEAHAPVDPIVPLVFLTARGSRFRWTWPVALARLVRRARRSGVVLAGSETGVGLLLGYVAARLARRPFGVLVQADLDDAIATWVARPIRPLTRFVHSHADLAISVADSIVPGVVANGLPRERVRVVVNGIDVGRVRAQAGLPAEPDPGTPLRPVGVPPVVVGQGRLSVQKDFPLLVRAHARVLAAGVDHRLVIIGDGPVRGEIEAAVAEEGVGGTVELAGYVDNPYPITSTADLFVLSSNSEGMPLTILEALAVGVPIVATRCGTGVDLLLEDGAYGDLVPVGALDELSAAIERHLRDPSVLGERAHRGPQQAMSFDVSRSARTILDLLTGLHRPGPARRTPTPVS</sequence>
<evidence type="ECO:0000259" key="3">
    <source>
        <dbReference type="Pfam" id="PF13439"/>
    </source>
</evidence>
<dbReference type="InterPro" id="IPR050194">
    <property type="entry name" value="Glycosyltransferase_grp1"/>
</dbReference>
<dbReference type="GO" id="GO:0016758">
    <property type="term" value="F:hexosyltransferase activity"/>
    <property type="evidence" value="ECO:0007669"/>
    <property type="project" value="TreeGrafter"/>
</dbReference>
<dbReference type="Pfam" id="PF13439">
    <property type="entry name" value="Glyco_transf_4"/>
    <property type="match status" value="1"/>
</dbReference>
<name>A0A6M6JL81_9PSEU</name>
<dbReference type="PANTHER" id="PTHR45947">
    <property type="entry name" value="SULFOQUINOVOSYL TRANSFERASE SQD2"/>
    <property type="match status" value="1"/>
</dbReference>
<proteinExistence type="predicted"/>
<evidence type="ECO:0000256" key="1">
    <source>
        <dbReference type="ARBA" id="ARBA00022676"/>
    </source>
</evidence>
<dbReference type="AlphaFoldDB" id="A0A6M6JL81"/>
<dbReference type="PANTHER" id="PTHR45947:SF3">
    <property type="entry name" value="SULFOQUINOVOSYL TRANSFERASE SQD2"/>
    <property type="match status" value="1"/>
</dbReference>
<keyword evidence="1" id="KW-0328">Glycosyltransferase</keyword>
<feature type="domain" description="Glycosyltransferase subfamily 4-like N-terminal" evidence="3">
    <location>
        <begin position="26"/>
        <end position="188"/>
    </location>
</feature>
<dbReference type="GO" id="GO:1901137">
    <property type="term" value="P:carbohydrate derivative biosynthetic process"/>
    <property type="evidence" value="ECO:0007669"/>
    <property type="project" value="UniProtKB-ARBA"/>
</dbReference>
<dbReference type="Pfam" id="PF13692">
    <property type="entry name" value="Glyco_trans_1_4"/>
    <property type="match status" value="1"/>
</dbReference>
<reference evidence="4 5" key="1">
    <citation type="submission" date="2020-05" db="EMBL/GenBank/DDBJ databases">
        <authorList>
            <person name="Mo P."/>
        </authorList>
    </citation>
    <scope>NUCLEOTIDE SEQUENCE [LARGE SCALE GENOMIC DNA]</scope>
    <source>
        <strain evidence="4 5">Gen01</strain>
    </source>
</reference>
<keyword evidence="2 4" id="KW-0808">Transferase</keyword>
<dbReference type="CDD" id="cd03811">
    <property type="entry name" value="GT4_GT28_WabH-like"/>
    <property type="match status" value="1"/>
</dbReference>
<evidence type="ECO:0000313" key="4">
    <source>
        <dbReference type="EMBL" id="QJY47061.1"/>
    </source>
</evidence>
<dbReference type="Proteomes" id="UP000505377">
    <property type="component" value="Chromosome"/>
</dbReference>
<dbReference type="InterPro" id="IPR028098">
    <property type="entry name" value="Glyco_trans_4-like_N"/>
</dbReference>
<dbReference type="SUPFAM" id="SSF53756">
    <property type="entry name" value="UDP-Glycosyltransferase/glycogen phosphorylase"/>
    <property type="match status" value="1"/>
</dbReference>
<evidence type="ECO:0000256" key="2">
    <source>
        <dbReference type="ARBA" id="ARBA00022679"/>
    </source>
</evidence>